<dbReference type="NCBIfam" id="TIGR04223">
    <property type="entry name" value="quorum_AgrD"/>
    <property type="match status" value="1"/>
</dbReference>
<protein>
    <submittedName>
        <fullName evidence="1">AgrD family cyclic lactone autoinducer peptide</fullName>
    </submittedName>
</protein>
<name>A0ABW0LVY1_9BACL</name>
<evidence type="ECO:0000313" key="1">
    <source>
        <dbReference type="EMBL" id="MFC5469929.1"/>
    </source>
</evidence>
<dbReference type="InterPro" id="IPR009229">
    <property type="entry name" value="AgrD"/>
</dbReference>
<dbReference type="RefSeq" id="WP_209749476.1">
    <property type="nucleotide sequence ID" value="NZ_JBHSMH010000044.1"/>
</dbReference>
<accession>A0ABW0LVY1</accession>
<reference evidence="2" key="1">
    <citation type="journal article" date="2019" name="Int. J. Syst. Evol. Microbiol.">
        <title>The Global Catalogue of Microorganisms (GCM) 10K type strain sequencing project: providing services to taxonomists for standard genome sequencing and annotation.</title>
        <authorList>
            <consortium name="The Broad Institute Genomics Platform"/>
            <consortium name="The Broad Institute Genome Sequencing Center for Infectious Disease"/>
            <person name="Wu L."/>
            <person name="Ma J."/>
        </authorList>
    </citation>
    <scope>NUCLEOTIDE SEQUENCE [LARGE SCALE GENOMIC DNA]</scope>
    <source>
        <strain evidence="2">CCUG 57113</strain>
    </source>
</reference>
<dbReference type="PROSITE" id="PS51257">
    <property type="entry name" value="PROKAR_LIPOPROTEIN"/>
    <property type="match status" value="1"/>
</dbReference>
<evidence type="ECO:0000313" key="2">
    <source>
        <dbReference type="Proteomes" id="UP001596105"/>
    </source>
</evidence>
<organism evidence="1 2">
    <name type="scientific">Cohnella suwonensis</name>
    <dbReference type="NCBI Taxonomy" id="696072"/>
    <lineage>
        <taxon>Bacteria</taxon>
        <taxon>Bacillati</taxon>
        <taxon>Bacillota</taxon>
        <taxon>Bacilli</taxon>
        <taxon>Bacillales</taxon>
        <taxon>Paenibacillaceae</taxon>
        <taxon>Cohnella</taxon>
    </lineage>
</organism>
<sequence>MSKKLARLLALGLGLTAVVFVTTACLFAGHRPEVPAELLKK</sequence>
<dbReference type="EMBL" id="JBHSMH010000044">
    <property type="protein sequence ID" value="MFC5469929.1"/>
    <property type="molecule type" value="Genomic_DNA"/>
</dbReference>
<comment type="caution">
    <text evidence="1">The sequence shown here is derived from an EMBL/GenBank/DDBJ whole genome shotgun (WGS) entry which is preliminary data.</text>
</comment>
<dbReference type="Proteomes" id="UP001596105">
    <property type="component" value="Unassembled WGS sequence"/>
</dbReference>
<keyword evidence="2" id="KW-1185">Reference proteome</keyword>
<proteinExistence type="predicted"/>
<gene>
    <name evidence="1" type="ORF">ACFPPD_14440</name>
</gene>